<organism evidence="1 2">
    <name type="scientific">Vairimorpha necatrix</name>
    <dbReference type="NCBI Taxonomy" id="6039"/>
    <lineage>
        <taxon>Eukaryota</taxon>
        <taxon>Fungi</taxon>
        <taxon>Fungi incertae sedis</taxon>
        <taxon>Microsporidia</taxon>
        <taxon>Nosematidae</taxon>
        <taxon>Vairimorpha</taxon>
    </lineage>
</organism>
<name>A0AAX4JFI3_9MICR</name>
<reference evidence="1" key="1">
    <citation type="journal article" date="2024" name="BMC Genomics">
        <title>Functional annotation of a divergent genome using sequence and structure-based similarity.</title>
        <authorList>
            <person name="Svedberg D."/>
            <person name="Winiger R.R."/>
            <person name="Berg A."/>
            <person name="Sharma H."/>
            <person name="Tellgren-Roth C."/>
            <person name="Debrunner-Vossbrinck B.A."/>
            <person name="Vossbrinck C.R."/>
            <person name="Barandun J."/>
        </authorList>
    </citation>
    <scope>NUCLEOTIDE SEQUENCE</scope>
    <source>
        <strain evidence="1">Illinois isolate</strain>
    </source>
</reference>
<protein>
    <submittedName>
        <fullName evidence="1">WD40 repeat domain-containing protein</fullName>
    </submittedName>
</protein>
<dbReference type="GeneID" id="90542554"/>
<accession>A0AAX4JFI3</accession>
<dbReference type="AlphaFoldDB" id="A0AAX4JFI3"/>
<dbReference type="KEGG" id="vnx:VNE69_10072"/>
<dbReference type="SUPFAM" id="SSF50978">
    <property type="entry name" value="WD40 repeat-like"/>
    <property type="match status" value="1"/>
</dbReference>
<proteinExistence type="predicted"/>
<dbReference type="Proteomes" id="UP001334084">
    <property type="component" value="Chromosome 10"/>
</dbReference>
<evidence type="ECO:0000313" key="2">
    <source>
        <dbReference type="Proteomes" id="UP001334084"/>
    </source>
</evidence>
<gene>
    <name evidence="1" type="ORF">VNE69_10072</name>
</gene>
<sequence>MKIEIFKQIDYKPQSITSLSSTDSYIYLFRSNKSCNILNSMTLRPVFSFYTGLIIKKSITYKNFIICISAMDELIWINLQDFTVTKKNIGYKITDFIIHNEKFLVSTYNGFILEIEEENITIKYKTSVLLSCIYHFGDYFLIGGKDKIFIFDENFILKNEFEFDEGLINKIEHFSDNKFGFVTNTGYFILLDIGLLHVIQKTKVRNSSLNTLLIISDVFYTSGSDSRLISYKFTKNLFVKAYQVDLHDGISNCSIYDNNRILVGNTDGTLSVLIPQKDKFKYLKIYDTNVQVVSSKEKLLINNRTNLEIFSLSKVKMYELEKFTTNKISESCTFKLPKAIINDLSVRNIPYKNLLRIYSKFITSAYLENNLIIYSDEKDTKILEMNKSNVSKIEVEILKNFKSKKIFSTKKNFHFIDYFDNMKSIDKKTYELKQECSKKDNEEENEVFINQIGEYKLVEIKSYDTLKKYKIYFGDKEKKSVEIFDIIQNIFLFEEEVWYFTQSYIYNIERDFKYELGYIIYDIKIINEKIVVVMNDWKYLKKYVEQGSYKKKYSTK</sequence>
<dbReference type="RefSeq" id="XP_065330866.1">
    <property type="nucleotide sequence ID" value="XM_065474794.1"/>
</dbReference>
<evidence type="ECO:0000313" key="1">
    <source>
        <dbReference type="EMBL" id="WUR04721.1"/>
    </source>
</evidence>
<keyword evidence="2" id="KW-1185">Reference proteome</keyword>
<dbReference type="EMBL" id="CP142735">
    <property type="protein sequence ID" value="WUR04721.1"/>
    <property type="molecule type" value="Genomic_DNA"/>
</dbReference>
<dbReference type="InterPro" id="IPR036322">
    <property type="entry name" value="WD40_repeat_dom_sf"/>
</dbReference>